<accession>A0A6P1BXT2</accession>
<dbReference type="Proteomes" id="UP000468531">
    <property type="component" value="Unassembled WGS sequence"/>
</dbReference>
<dbReference type="GO" id="GO:0046930">
    <property type="term" value="C:pore complex"/>
    <property type="evidence" value="ECO:0007669"/>
    <property type="project" value="UniProtKB-KW"/>
</dbReference>
<dbReference type="Pfam" id="PF02530">
    <property type="entry name" value="Porin_2"/>
    <property type="match status" value="1"/>
</dbReference>
<evidence type="ECO:0000256" key="8">
    <source>
        <dbReference type="ARBA" id="ARBA00023136"/>
    </source>
</evidence>
<evidence type="ECO:0000313" key="11">
    <source>
        <dbReference type="EMBL" id="NEV03069.1"/>
    </source>
</evidence>
<reference evidence="11 12" key="1">
    <citation type="journal article" date="2020" name="Arch. Microbiol.">
        <title>Bradyrhizobium uaiense sp. nov., a new highly efficient cowpea symbiont.</title>
        <authorList>
            <person name="Cabral Michel D."/>
            <person name="Azarias Guimaraes A."/>
            <person name="Martins da Costa E."/>
            <person name="Soares de Carvalho T."/>
            <person name="Balsanelli E."/>
            <person name="Willems A."/>
            <person name="Maltempi de Souza E."/>
            <person name="de Souza Moreira F.M."/>
        </authorList>
    </citation>
    <scope>NUCLEOTIDE SEQUENCE [LARGE SCALE GENOMIC DNA]</scope>
    <source>
        <strain evidence="11 12">UFLA 03-164</strain>
    </source>
</reference>
<proteinExistence type="inferred from homology"/>
<evidence type="ECO:0000313" key="12">
    <source>
        <dbReference type="Proteomes" id="UP000468531"/>
    </source>
</evidence>
<comment type="similarity">
    <text evidence="1 10">Belongs to the alphaproteobacteria porin family.</text>
</comment>
<evidence type="ECO:0000256" key="3">
    <source>
        <dbReference type="ARBA" id="ARBA00022452"/>
    </source>
</evidence>
<comment type="domain">
    <text evidence="10">Consists of 16-stranded beta-barrel sheets, with large surface-exposed loops, that form a transmembrane pore at the center of each barrel. The pore is partially ocluded by a peptide loop that folds into the pore lumen.</text>
</comment>
<keyword evidence="9 10" id="KW-0998">Cell outer membrane</keyword>
<evidence type="ECO:0000256" key="6">
    <source>
        <dbReference type="ARBA" id="ARBA00023065"/>
    </source>
</evidence>
<dbReference type="InterPro" id="IPR003684">
    <property type="entry name" value="Porin_alphabac"/>
</dbReference>
<comment type="function">
    <text evidence="10">Forms passive diffusion pores that allow small molecular weight hydrophilic materials across the outer membrane.</text>
</comment>
<keyword evidence="2 10" id="KW-0813">Transport</keyword>
<keyword evidence="5" id="KW-0732">Signal</keyword>
<name>A0A6P1BXT2_9BRAD</name>
<sequence>MAADVPVAKTGVGYVNVCDVYGPGYFYIPGTRTCMNICL</sequence>
<evidence type="ECO:0000256" key="4">
    <source>
        <dbReference type="ARBA" id="ARBA00022692"/>
    </source>
</evidence>
<keyword evidence="8 10" id="KW-0472">Membrane</keyword>
<evidence type="ECO:0000256" key="9">
    <source>
        <dbReference type="ARBA" id="ARBA00023237"/>
    </source>
</evidence>
<dbReference type="GO" id="GO:0015288">
    <property type="term" value="F:porin activity"/>
    <property type="evidence" value="ECO:0007669"/>
    <property type="project" value="UniProtKB-KW"/>
</dbReference>
<comment type="caution">
    <text evidence="11">The sequence shown here is derived from an EMBL/GenBank/DDBJ whole genome shotgun (WGS) entry which is preliminary data.</text>
</comment>
<dbReference type="AlphaFoldDB" id="A0A6P1BXT2"/>
<gene>
    <name evidence="11" type="ORF">FNJ47_47380</name>
</gene>
<protein>
    <recommendedName>
        <fullName evidence="10">Porin</fullName>
    </recommendedName>
</protein>
<organism evidence="11 12">
    <name type="scientific">Bradyrhizobium uaiense</name>
    <dbReference type="NCBI Taxonomy" id="2594946"/>
    <lineage>
        <taxon>Bacteria</taxon>
        <taxon>Pseudomonadati</taxon>
        <taxon>Pseudomonadota</taxon>
        <taxon>Alphaproteobacteria</taxon>
        <taxon>Hyphomicrobiales</taxon>
        <taxon>Nitrobacteraceae</taxon>
        <taxon>Bradyrhizobium</taxon>
    </lineage>
</organism>
<evidence type="ECO:0000256" key="1">
    <source>
        <dbReference type="ARBA" id="ARBA00009521"/>
    </source>
</evidence>
<evidence type="ECO:0000256" key="5">
    <source>
        <dbReference type="ARBA" id="ARBA00022729"/>
    </source>
</evidence>
<keyword evidence="3 10" id="KW-1134">Transmembrane beta strand</keyword>
<keyword evidence="7 10" id="KW-0626">Porin</keyword>
<evidence type="ECO:0000256" key="2">
    <source>
        <dbReference type="ARBA" id="ARBA00022448"/>
    </source>
</evidence>
<evidence type="ECO:0000256" key="10">
    <source>
        <dbReference type="RuleBase" id="RU364005"/>
    </source>
</evidence>
<dbReference type="GO" id="GO:0009279">
    <property type="term" value="C:cell outer membrane"/>
    <property type="evidence" value="ECO:0007669"/>
    <property type="project" value="UniProtKB-SubCell"/>
</dbReference>
<evidence type="ECO:0000256" key="7">
    <source>
        <dbReference type="ARBA" id="ARBA00023114"/>
    </source>
</evidence>
<dbReference type="GO" id="GO:0006811">
    <property type="term" value="P:monoatomic ion transport"/>
    <property type="evidence" value="ECO:0007669"/>
    <property type="project" value="UniProtKB-KW"/>
</dbReference>
<comment type="subcellular location">
    <subcellularLocation>
        <location evidence="10">Cell outer membrane</location>
        <topology evidence="10">Multi-pass membrane protein</topology>
    </subcellularLocation>
</comment>
<keyword evidence="12" id="KW-1185">Reference proteome</keyword>
<keyword evidence="6 10" id="KW-0406">Ion transport</keyword>
<dbReference type="EMBL" id="VKHP01000662">
    <property type="protein sequence ID" value="NEV03069.1"/>
    <property type="molecule type" value="Genomic_DNA"/>
</dbReference>
<keyword evidence="4 10" id="KW-0812">Transmembrane</keyword>